<protein>
    <recommendedName>
        <fullName evidence="2">IRS-type PTB domain-containing protein</fullName>
    </recommendedName>
</protein>
<dbReference type="GeneTree" id="ENSGT00940000155980"/>
<sequence>AMDTVVKEGPVVLETVKFGKKTWKRTWMALFQPSSSGIGRVEMRDVKDGILGLGGAAGMRKVEKRVIRLSECLSVAAAPGESCPADLAAFHVNTARRTYTIASHDALEWVHVLSELAFSLPVTESDSAVGHQYQVVVQQTEAAVRCGLLGSYLLSPGEDGLSLLDPRKTDTVCRWPYRFLRRYGRVKEGFSIEAGRRCDSGEGRFVFLAQEAVEICRAVEEAVARQSALSQDRGAAGTELYSTITAIPAPKAQSRPSVRHWSTGSASPSGEEESLLYSKLSTPGQDRRPQHVTSTEIPVDFKQVLSNVLFRDMDILKEMNELLIKKNIYIYI</sequence>
<dbReference type="GO" id="GO:0007169">
    <property type="term" value="P:cell surface receptor protein tyrosine kinase signaling pathway"/>
    <property type="evidence" value="ECO:0007669"/>
    <property type="project" value="TreeGrafter"/>
</dbReference>
<reference evidence="3 4" key="1">
    <citation type="submission" date="2020-06" db="EMBL/GenBank/DDBJ databases">
        <authorList>
            <consortium name="Wellcome Sanger Institute Data Sharing"/>
        </authorList>
    </citation>
    <scope>NUCLEOTIDE SEQUENCE [LARGE SCALE GENOMIC DNA]</scope>
</reference>
<name>A0AAY4BBR8_9TELE</name>
<dbReference type="SMART" id="SM00233">
    <property type="entry name" value="PH"/>
    <property type="match status" value="1"/>
</dbReference>
<dbReference type="InterPro" id="IPR002404">
    <property type="entry name" value="IRS_PTB"/>
</dbReference>
<dbReference type="GO" id="GO:0005737">
    <property type="term" value="C:cytoplasm"/>
    <property type="evidence" value="ECO:0007669"/>
    <property type="project" value="TreeGrafter"/>
</dbReference>
<feature type="region of interest" description="Disordered" evidence="1">
    <location>
        <begin position="251"/>
        <end position="293"/>
    </location>
</feature>
<proteinExistence type="predicted"/>
<dbReference type="AlphaFoldDB" id="A0AAY4BBR8"/>
<organism evidence="3 4">
    <name type="scientific">Denticeps clupeoides</name>
    <name type="common">denticle herring</name>
    <dbReference type="NCBI Taxonomy" id="299321"/>
    <lineage>
        <taxon>Eukaryota</taxon>
        <taxon>Metazoa</taxon>
        <taxon>Chordata</taxon>
        <taxon>Craniata</taxon>
        <taxon>Vertebrata</taxon>
        <taxon>Euteleostomi</taxon>
        <taxon>Actinopterygii</taxon>
        <taxon>Neopterygii</taxon>
        <taxon>Teleostei</taxon>
        <taxon>Clupei</taxon>
        <taxon>Clupeiformes</taxon>
        <taxon>Denticipitoidei</taxon>
        <taxon>Denticipitidae</taxon>
        <taxon>Denticeps</taxon>
    </lineage>
</organism>
<dbReference type="Gene3D" id="2.30.29.30">
    <property type="entry name" value="Pleckstrin-homology domain (PH domain)/Phosphotyrosine-binding domain (PTB)"/>
    <property type="match status" value="2"/>
</dbReference>
<evidence type="ECO:0000259" key="2">
    <source>
        <dbReference type="PROSITE" id="PS51064"/>
    </source>
</evidence>
<dbReference type="PANTHER" id="PTHR21258:SF58">
    <property type="entry name" value="DOCKING PROTEIN 3-LIKE"/>
    <property type="match status" value="1"/>
</dbReference>
<dbReference type="PROSITE" id="PS51064">
    <property type="entry name" value="IRS_PTB"/>
    <property type="match status" value="1"/>
</dbReference>
<accession>A0AAY4BBR8</accession>
<dbReference type="PANTHER" id="PTHR21258">
    <property type="entry name" value="DOCKING PROTEIN RELATED"/>
    <property type="match status" value="1"/>
</dbReference>
<feature type="compositionally biased region" description="Polar residues" evidence="1">
    <location>
        <begin position="254"/>
        <end position="268"/>
    </location>
</feature>
<evidence type="ECO:0000313" key="3">
    <source>
        <dbReference type="Ensembl" id="ENSDCDP00010018290.1"/>
    </source>
</evidence>
<evidence type="ECO:0000313" key="4">
    <source>
        <dbReference type="Proteomes" id="UP000694580"/>
    </source>
</evidence>
<dbReference type="Proteomes" id="UP000694580">
    <property type="component" value="Chromosome 18"/>
</dbReference>
<reference evidence="3" key="2">
    <citation type="submission" date="2025-08" db="UniProtKB">
        <authorList>
            <consortium name="Ensembl"/>
        </authorList>
    </citation>
    <scope>IDENTIFICATION</scope>
</reference>
<dbReference type="InterPro" id="IPR050996">
    <property type="entry name" value="Docking_Protein_DOK"/>
</dbReference>
<evidence type="ECO:0000256" key="1">
    <source>
        <dbReference type="SAM" id="MobiDB-lite"/>
    </source>
</evidence>
<dbReference type="SMART" id="SM01244">
    <property type="entry name" value="IRS"/>
    <property type="match status" value="1"/>
</dbReference>
<dbReference type="GO" id="GO:0007265">
    <property type="term" value="P:Ras protein signal transduction"/>
    <property type="evidence" value="ECO:0007669"/>
    <property type="project" value="TreeGrafter"/>
</dbReference>
<dbReference type="SUPFAM" id="SSF50729">
    <property type="entry name" value="PH domain-like"/>
    <property type="match status" value="2"/>
</dbReference>
<keyword evidence="4" id="KW-1185">Reference proteome</keyword>
<dbReference type="SMART" id="SM00310">
    <property type="entry name" value="PTBI"/>
    <property type="match status" value="1"/>
</dbReference>
<dbReference type="GO" id="GO:0043410">
    <property type="term" value="P:positive regulation of MAPK cascade"/>
    <property type="evidence" value="ECO:0007669"/>
    <property type="project" value="TreeGrafter"/>
</dbReference>
<dbReference type="Pfam" id="PF02174">
    <property type="entry name" value="IRS"/>
    <property type="match status" value="1"/>
</dbReference>
<reference evidence="3" key="3">
    <citation type="submission" date="2025-09" db="UniProtKB">
        <authorList>
            <consortium name="Ensembl"/>
        </authorList>
    </citation>
    <scope>IDENTIFICATION</scope>
</reference>
<dbReference type="InterPro" id="IPR011993">
    <property type="entry name" value="PH-like_dom_sf"/>
</dbReference>
<feature type="domain" description="IRS-type PTB" evidence="2">
    <location>
        <begin position="129"/>
        <end position="233"/>
    </location>
</feature>
<dbReference type="InterPro" id="IPR001849">
    <property type="entry name" value="PH_domain"/>
</dbReference>
<dbReference type="Ensembl" id="ENSDCDT00010019364.1">
    <property type="protein sequence ID" value="ENSDCDP00010018290.1"/>
    <property type="gene ID" value="ENSDCDG00010008309.1"/>
</dbReference>